<reference evidence="7" key="1">
    <citation type="submission" date="2019-04" db="EMBL/GenBank/DDBJ databases">
        <title>Friends and foes A comparative genomics studyof 23 Aspergillus species from section Flavi.</title>
        <authorList>
            <consortium name="DOE Joint Genome Institute"/>
            <person name="Kjaerbolling I."/>
            <person name="Vesth T."/>
            <person name="Frisvad J.C."/>
            <person name="Nybo J.L."/>
            <person name="Theobald S."/>
            <person name="Kildgaard S."/>
            <person name="Isbrandt T."/>
            <person name="Kuo A."/>
            <person name="Sato A."/>
            <person name="Lyhne E.K."/>
            <person name="Kogle M.E."/>
            <person name="Wiebenga A."/>
            <person name="Kun R.S."/>
            <person name="Lubbers R.J."/>
            <person name="Makela M.R."/>
            <person name="Barry K."/>
            <person name="Chovatia M."/>
            <person name="Clum A."/>
            <person name="Daum C."/>
            <person name="Haridas S."/>
            <person name="He G."/>
            <person name="LaButti K."/>
            <person name="Lipzen A."/>
            <person name="Mondo S."/>
            <person name="Riley R."/>
            <person name="Salamov A."/>
            <person name="Simmons B.A."/>
            <person name="Magnuson J.K."/>
            <person name="Henrissat B."/>
            <person name="Mortensen U.H."/>
            <person name="Larsen T.O."/>
            <person name="Devries R.P."/>
            <person name="Grigoriev I.V."/>
            <person name="Machida M."/>
            <person name="Baker S.E."/>
            <person name="Andersen M.R."/>
        </authorList>
    </citation>
    <scope>NUCLEOTIDE SEQUENCE [LARGE SCALE GENOMIC DNA]</scope>
    <source>
        <strain evidence="7">CBS 553.77</strain>
    </source>
</reference>
<comment type="similarity">
    <text evidence="1">Belongs to the peptidase S33 family.</text>
</comment>
<dbReference type="Proteomes" id="UP000327118">
    <property type="component" value="Unassembled WGS sequence"/>
</dbReference>
<evidence type="ECO:0000259" key="5">
    <source>
        <dbReference type="Pfam" id="PF08386"/>
    </source>
</evidence>
<dbReference type="InterPro" id="IPR013595">
    <property type="entry name" value="Pept_S33_TAP-like_C"/>
</dbReference>
<accession>A0A5N6ZCQ9</accession>
<evidence type="ECO:0000259" key="4">
    <source>
        <dbReference type="Pfam" id="PF00561"/>
    </source>
</evidence>
<evidence type="ECO:0000313" key="7">
    <source>
        <dbReference type="Proteomes" id="UP000327118"/>
    </source>
</evidence>
<dbReference type="InterPro" id="IPR029058">
    <property type="entry name" value="AB_hydrolase_fold"/>
</dbReference>
<dbReference type="Pfam" id="PF00561">
    <property type="entry name" value="Abhydrolase_1"/>
    <property type="match status" value="1"/>
</dbReference>
<name>A0A5N6ZCQ9_9EURO</name>
<dbReference type="EMBL" id="ML739052">
    <property type="protein sequence ID" value="KAE8355427.1"/>
    <property type="molecule type" value="Genomic_DNA"/>
</dbReference>
<organism evidence="6 7">
    <name type="scientific">Aspergillus coremiiformis</name>
    <dbReference type="NCBI Taxonomy" id="138285"/>
    <lineage>
        <taxon>Eukaryota</taxon>
        <taxon>Fungi</taxon>
        <taxon>Dikarya</taxon>
        <taxon>Ascomycota</taxon>
        <taxon>Pezizomycotina</taxon>
        <taxon>Eurotiomycetes</taxon>
        <taxon>Eurotiomycetidae</taxon>
        <taxon>Eurotiales</taxon>
        <taxon>Aspergillaceae</taxon>
        <taxon>Aspergillus</taxon>
        <taxon>Aspergillus subgen. Circumdati</taxon>
    </lineage>
</organism>
<dbReference type="GO" id="GO:0016787">
    <property type="term" value="F:hydrolase activity"/>
    <property type="evidence" value="ECO:0007669"/>
    <property type="project" value="UniProtKB-KW"/>
</dbReference>
<dbReference type="Gene3D" id="3.40.50.1820">
    <property type="entry name" value="alpha/beta hydrolase"/>
    <property type="match status" value="1"/>
</dbReference>
<feature type="chain" id="PRO_5024932351" evidence="3">
    <location>
        <begin position="23"/>
        <end position="577"/>
    </location>
</feature>
<evidence type="ECO:0000256" key="3">
    <source>
        <dbReference type="SAM" id="SignalP"/>
    </source>
</evidence>
<dbReference type="OrthoDB" id="425534at2759"/>
<feature type="domain" description="Peptidase S33 tripeptidyl aminopeptidase-like C-terminal" evidence="5">
    <location>
        <begin position="458"/>
        <end position="527"/>
    </location>
</feature>
<dbReference type="AlphaFoldDB" id="A0A5N6ZCQ9"/>
<keyword evidence="3" id="KW-0732">Signal</keyword>
<dbReference type="PANTHER" id="PTHR43248">
    <property type="entry name" value="2-SUCCINYL-6-HYDROXY-2,4-CYCLOHEXADIENE-1-CARBOXYLATE SYNTHASE"/>
    <property type="match status" value="1"/>
</dbReference>
<evidence type="ECO:0000256" key="2">
    <source>
        <dbReference type="ARBA" id="ARBA00022801"/>
    </source>
</evidence>
<dbReference type="PANTHER" id="PTHR43248:SF22">
    <property type="entry name" value="AB HYDROLASE-1 DOMAIN-CONTAINING PROTEIN"/>
    <property type="match status" value="1"/>
</dbReference>
<keyword evidence="2" id="KW-0378">Hydrolase</keyword>
<dbReference type="InterPro" id="IPR051601">
    <property type="entry name" value="Serine_prot/Carboxylest_S33"/>
</dbReference>
<dbReference type="Pfam" id="PF08386">
    <property type="entry name" value="Abhydrolase_4"/>
    <property type="match status" value="1"/>
</dbReference>
<dbReference type="InterPro" id="IPR000073">
    <property type="entry name" value="AB_hydrolase_1"/>
</dbReference>
<evidence type="ECO:0000313" key="6">
    <source>
        <dbReference type="EMBL" id="KAE8355427.1"/>
    </source>
</evidence>
<evidence type="ECO:0000256" key="1">
    <source>
        <dbReference type="ARBA" id="ARBA00010088"/>
    </source>
</evidence>
<keyword evidence="7" id="KW-1185">Reference proteome</keyword>
<feature type="domain" description="AB hydrolase-1" evidence="4">
    <location>
        <begin position="106"/>
        <end position="243"/>
    </location>
</feature>
<feature type="signal peptide" evidence="3">
    <location>
        <begin position="1"/>
        <end position="22"/>
    </location>
</feature>
<dbReference type="SUPFAM" id="SSF53474">
    <property type="entry name" value="alpha/beta-Hydrolases"/>
    <property type="match status" value="1"/>
</dbReference>
<protein>
    <submittedName>
        <fullName evidence="6">Uncharacterized protein</fullName>
    </submittedName>
</protein>
<sequence>MFMPSFLRFYLVGCLQLTTTLASLQWSPCASNPAFDCATLEVPLEYADPGNGALAYIPLTRFNATVPASQRKGSLLTNPGGPGAPGTSFVLNGAGEGISNITAGLYDIIGWDPRGVGSAQPLLQCFATGGEEYAASSALPAAAEIAYGQFRNQSYLPFYNSALQEFDAAVGKLANACAKYNSSALYTSSTAYVVRDMAAIVDALEGTNNATLNYWGFSYGTVFGVEFIQTYPDKVGKIVLDGVFDAAANAEAYTSQLPNDQLSVRDAIRDLESFCGQVGATGCALSTAPGDLTPDLTTRLVKLQESLSTRPIAVSDGSFAITTRIFSAFVWSFLRVPTTWPLIASAVGALEKGDGNPMAAILKASAADPPTNPRAPATGSLAEWPLQCVDNAPSSAVTLADVTSLVFNISLTEDTPLLNAGLTPLSFCRHFPDTRPKLPNLGASNLINMKANSVLTEQGTHVLIVNPLHDPVTPLASAQRLHSWLPTSSQLVTRRGPGHTTISLASVGLVETIRGYLLDGHLPATEEVHDLSQLVFSPEIQADTLTPAAVFNGTYSDAEMLLLQSTYQILLAFLSIA</sequence>
<proteinExistence type="inferred from homology"/>
<gene>
    <name evidence="6" type="ORF">BDV28DRAFT_42449</name>
</gene>